<dbReference type="PANTHER" id="PTHR37952">
    <property type="match status" value="1"/>
</dbReference>
<dbReference type="PIRSF" id="PIRSF003174">
    <property type="entry name" value="CreA"/>
    <property type="match status" value="1"/>
</dbReference>
<dbReference type="EMBL" id="JAANES010000003">
    <property type="protein sequence ID" value="MBS3020369.1"/>
    <property type="molecule type" value="Genomic_DNA"/>
</dbReference>
<organism evidence="1 2">
    <name type="scientific">Comamonas brasiliensis</name>
    <dbReference type="NCBI Taxonomy" id="1812482"/>
    <lineage>
        <taxon>Bacteria</taxon>
        <taxon>Pseudomonadati</taxon>
        <taxon>Pseudomonadota</taxon>
        <taxon>Betaproteobacteria</taxon>
        <taxon>Burkholderiales</taxon>
        <taxon>Comamonadaceae</taxon>
        <taxon>Comamonas</taxon>
    </lineage>
</organism>
<dbReference type="InterPro" id="IPR010292">
    <property type="entry name" value="Uncharacterised_CreA"/>
</dbReference>
<dbReference type="Pfam" id="PF05981">
    <property type="entry name" value="CreA"/>
    <property type="match status" value="1"/>
</dbReference>
<evidence type="ECO:0000313" key="2">
    <source>
        <dbReference type="Proteomes" id="UP001647436"/>
    </source>
</evidence>
<gene>
    <name evidence="1" type="ORF">DJFAAGMI_03130</name>
</gene>
<dbReference type="Proteomes" id="UP001647436">
    <property type="component" value="Unassembled WGS sequence"/>
</dbReference>
<sequence length="179" mass="19276">MPCQNSRVNPSQPMRTIMKLLSAVLAVAAATVGTMAFVGMSHAEQIGAVDTVFKWIGPDHKIVVDAYDDPKVPGVTCYVSRAKTGGIKGGLGLAEDRSEASIACQATGNIQFPAPLRQQEEVFTERTSLLFKRLRVVRMVDAKRNALIYMTYSDRVIEGSPQNSVTAVAVPQGTAIPLK</sequence>
<protein>
    <recommendedName>
        <fullName evidence="3">CreA protein</fullName>
    </recommendedName>
</protein>
<reference evidence="1 2" key="1">
    <citation type="submission" date="2020-03" db="EMBL/GenBank/DDBJ databases">
        <title>The role of nitrogen metabolism on polyethylene biodegradation.</title>
        <authorList>
            <person name="Peixoto J."/>
            <person name="Vizzotto C.S."/>
            <person name="Ramos A."/>
            <person name="Alves G."/>
            <person name="Steindorff A."/>
            <person name="Kruger R."/>
        </authorList>
    </citation>
    <scope>NUCLEOTIDE SEQUENCE [LARGE SCALE GENOMIC DNA]</scope>
    <source>
        <strain evidence="1 2">PE63</strain>
    </source>
</reference>
<keyword evidence="2" id="KW-1185">Reference proteome</keyword>
<evidence type="ECO:0008006" key="3">
    <source>
        <dbReference type="Google" id="ProtNLM"/>
    </source>
</evidence>
<dbReference type="PANTHER" id="PTHR37952:SF2">
    <property type="entry name" value="PROTEIN CREA"/>
    <property type="match status" value="1"/>
</dbReference>
<name>A0ABS5LV54_9BURK</name>
<comment type="caution">
    <text evidence="1">The sequence shown here is derived from an EMBL/GenBank/DDBJ whole genome shotgun (WGS) entry which is preliminary data.</text>
</comment>
<evidence type="ECO:0000313" key="1">
    <source>
        <dbReference type="EMBL" id="MBS3020369.1"/>
    </source>
</evidence>
<accession>A0ABS5LV54</accession>
<proteinExistence type="predicted"/>